<feature type="domain" description="Chalcone/stilbene synthase N-terminal" evidence="8">
    <location>
        <begin position="92"/>
        <end position="218"/>
    </location>
</feature>
<dbReference type="Pfam" id="PF02797">
    <property type="entry name" value="Chal_sti_synt_C"/>
    <property type="match status" value="1"/>
</dbReference>
<dbReference type="GO" id="GO:0030639">
    <property type="term" value="P:polyketide biosynthetic process"/>
    <property type="evidence" value="ECO:0007669"/>
    <property type="project" value="TreeGrafter"/>
</dbReference>
<comment type="pathway">
    <text evidence="1">Lipid metabolism; fatty acid biosynthesis.</text>
</comment>
<dbReference type="EMBL" id="AP022586">
    <property type="protein sequence ID" value="BBY17757.1"/>
    <property type="molecule type" value="Genomic_DNA"/>
</dbReference>
<dbReference type="PANTHER" id="PTHR11877">
    <property type="entry name" value="HYDROXYMETHYLGLUTARYL-COA SYNTHASE"/>
    <property type="match status" value="1"/>
</dbReference>
<dbReference type="FunFam" id="3.40.47.10:FF:000014">
    <property type="entry name" value="Chalcone synthase 1"/>
    <property type="match status" value="1"/>
</dbReference>
<dbReference type="InterPro" id="IPR001099">
    <property type="entry name" value="Chalcone/stilbene_synt_N"/>
</dbReference>
<dbReference type="InterPro" id="IPR011141">
    <property type="entry name" value="Polyketide_synthase_type-III"/>
</dbReference>
<evidence type="ECO:0000256" key="7">
    <source>
        <dbReference type="PIRSR" id="PIRSR000451-1"/>
    </source>
</evidence>
<comment type="similarity">
    <text evidence="2">Belongs to the thiolase-like superfamily. Chalcone/stilbene synthases family.</text>
</comment>
<dbReference type="GO" id="GO:0071770">
    <property type="term" value="P:DIM/DIP cell wall layer assembly"/>
    <property type="evidence" value="ECO:0007669"/>
    <property type="project" value="UniProtKB-ARBA"/>
</dbReference>
<accession>A0AAD1MVU0</accession>
<keyword evidence="6" id="KW-0012">Acyltransferase</keyword>
<name>A0AAD1MVU0_9MYCO</name>
<dbReference type="InterPro" id="IPR012328">
    <property type="entry name" value="Chalcone/stilbene_synt_C"/>
</dbReference>
<feature type="domain" description="Chalcone/stilbene synthase C-terminal" evidence="9">
    <location>
        <begin position="238"/>
        <end position="373"/>
    </location>
</feature>
<dbReference type="CDD" id="cd00831">
    <property type="entry name" value="CHS_like"/>
    <property type="match status" value="1"/>
</dbReference>
<keyword evidence="5" id="KW-0443">Lipid metabolism</keyword>
<evidence type="ECO:0000256" key="6">
    <source>
        <dbReference type="ARBA" id="ARBA00023315"/>
    </source>
</evidence>
<evidence type="ECO:0000313" key="11">
    <source>
        <dbReference type="Proteomes" id="UP000466607"/>
    </source>
</evidence>
<dbReference type="Proteomes" id="UP000466607">
    <property type="component" value="Chromosome"/>
</dbReference>
<evidence type="ECO:0000313" key="10">
    <source>
        <dbReference type="EMBL" id="BBY17757.1"/>
    </source>
</evidence>
<keyword evidence="11" id="KW-1185">Reference proteome</keyword>
<dbReference type="Gene3D" id="3.40.47.10">
    <property type="match status" value="2"/>
</dbReference>
<evidence type="ECO:0000256" key="5">
    <source>
        <dbReference type="ARBA" id="ARBA00022832"/>
    </source>
</evidence>
<dbReference type="InterPro" id="IPR016039">
    <property type="entry name" value="Thiolase-like"/>
</dbReference>
<evidence type="ECO:0000256" key="3">
    <source>
        <dbReference type="ARBA" id="ARBA00011738"/>
    </source>
</evidence>
<dbReference type="PIRSF" id="PIRSF000451">
    <property type="entry name" value="PKS_III"/>
    <property type="match status" value="1"/>
</dbReference>
<dbReference type="RefSeq" id="WP_134054633.1">
    <property type="nucleotide sequence ID" value="NZ_AP022586.1"/>
</dbReference>
<comment type="subunit">
    <text evidence="3">Homodimer.</text>
</comment>
<organism evidence="10 11">
    <name type="scientific">Mycolicibacterium litorale</name>
    <dbReference type="NCBI Taxonomy" id="758802"/>
    <lineage>
        <taxon>Bacteria</taxon>
        <taxon>Bacillati</taxon>
        <taxon>Actinomycetota</taxon>
        <taxon>Actinomycetes</taxon>
        <taxon>Mycobacteriales</taxon>
        <taxon>Mycobacteriaceae</taxon>
        <taxon>Mycolicibacterium</taxon>
    </lineage>
</organism>
<dbReference type="SUPFAM" id="SSF53901">
    <property type="entry name" value="Thiolase-like"/>
    <property type="match status" value="1"/>
</dbReference>
<proteinExistence type="inferred from homology"/>
<dbReference type="AlphaFoldDB" id="A0AAD1MVU0"/>
<protein>
    <submittedName>
        <fullName evidence="10">Polyketide synthase</fullName>
    </submittedName>
</protein>
<keyword evidence="5" id="KW-0276">Fatty acid metabolism</keyword>
<evidence type="ECO:0000256" key="4">
    <source>
        <dbReference type="ARBA" id="ARBA00022679"/>
    </source>
</evidence>
<dbReference type="GO" id="GO:0016747">
    <property type="term" value="F:acyltransferase activity, transferring groups other than amino-acyl groups"/>
    <property type="evidence" value="ECO:0007669"/>
    <property type="project" value="InterPro"/>
</dbReference>
<reference evidence="10 11" key="1">
    <citation type="journal article" date="2019" name="Emerg. Microbes Infect.">
        <title>Comprehensive subspecies identification of 175 nontuberculous mycobacteria species based on 7547 genomic profiles.</title>
        <authorList>
            <person name="Matsumoto Y."/>
            <person name="Kinjo T."/>
            <person name="Motooka D."/>
            <person name="Nabeya D."/>
            <person name="Jung N."/>
            <person name="Uechi K."/>
            <person name="Horii T."/>
            <person name="Iida T."/>
            <person name="Fujita J."/>
            <person name="Nakamura S."/>
        </authorList>
    </citation>
    <scope>NUCLEOTIDE SEQUENCE [LARGE SCALE GENOMIC DNA]</scope>
    <source>
        <strain evidence="10 11">JCM 17423</strain>
    </source>
</reference>
<evidence type="ECO:0000256" key="1">
    <source>
        <dbReference type="ARBA" id="ARBA00005194"/>
    </source>
</evidence>
<dbReference type="FunFam" id="3.40.47.10:FF:000053">
    <property type="entry name" value="Alpha-pyrone synthesis polyketide synthase"/>
    <property type="match status" value="1"/>
</dbReference>
<keyword evidence="4" id="KW-0808">Transferase</keyword>
<feature type="active site" description="Acyl-thioester intermediate" evidence="7">
    <location>
        <position position="161"/>
    </location>
</feature>
<dbReference type="PANTHER" id="PTHR11877:SF99">
    <property type="entry name" value="1,3,6,8-TETRAHYDROXYNAPHTHALENE SYNTHASE"/>
    <property type="match status" value="1"/>
</dbReference>
<evidence type="ECO:0000259" key="9">
    <source>
        <dbReference type="Pfam" id="PF02797"/>
    </source>
</evidence>
<evidence type="ECO:0000259" key="8">
    <source>
        <dbReference type="Pfam" id="PF00195"/>
    </source>
</evidence>
<gene>
    <name evidence="10" type="ORF">MLIT_33490</name>
</gene>
<dbReference type="Pfam" id="PF00195">
    <property type="entry name" value="Chal_sti_synt_N"/>
    <property type="match status" value="1"/>
</dbReference>
<dbReference type="GO" id="GO:0034081">
    <property type="term" value="C:polyketide synthase complex"/>
    <property type="evidence" value="ECO:0007669"/>
    <property type="project" value="UniProtKB-ARBA"/>
</dbReference>
<evidence type="ECO:0000256" key="2">
    <source>
        <dbReference type="ARBA" id="ARBA00005531"/>
    </source>
</evidence>
<sequence>MELVGTGTVEPIDAPPRFQSVSATSVIAGVRGELPPRRYTQSEVTEALLDSPGWRPFEDLVRSLHVSAKVNNRHLVLPIEAYATMTDFGEANDHFIEHAVDLGCAAVDGALTEAGLKPADVDLIMTTTVTGLAVPPLDARIAARLGLRPDVRRVPIFGLGCVAGAAGLGRINDYLRGAPDGVAVLLAVELCSLGRRTEPTIATLVGSALFGDGAAAVVAVGERRAERIAAAGPDIVDSRAHLYPDSLSTMGWDISAAGFQLVLSADLPAVIEQYLSDDVTEFLAMHGCTIADIAAWVSHPGGPKILEAVTAALDLPDDALELTWRSLGDVGNLSSASVLHVLRDTIAKRPPSGSPGLLMAMGPGFCSELVLLRWH</sequence>
<dbReference type="GO" id="GO:0006631">
    <property type="term" value="P:fatty acid metabolic process"/>
    <property type="evidence" value="ECO:0007669"/>
    <property type="project" value="UniProtKB-KW"/>
</dbReference>